<evidence type="ECO:0000313" key="9">
    <source>
        <dbReference type="EMBL" id="ODA35266.1"/>
    </source>
</evidence>
<dbReference type="OrthoDB" id="9802097at2"/>
<comment type="similarity">
    <text evidence="8">Belongs to the dethiobiotin synthetase family.</text>
</comment>
<keyword evidence="3 8" id="KW-0479">Metal-binding</keyword>
<comment type="function">
    <text evidence="8">Catalyzes a mechanistically unusual reaction, the ATP-dependent insertion of CO2 between the N7 and N8 nitrogen atoms of 7,8-diaminopelargonic acid (DAPA, also called 7,8-diammoniononanoate) to form a ureido ring.</text>
</comment>
<reference evidence="9 10" key="1">
    <citation type="submission" date="2016-05" db="EMBL/GenBank/DDBJ databases">
        <title>Genomic Taxonomy of the Vibrionaceae.</title>
        <authorList>
            <person name="Gomez-Gil B."/>
            <person name="Enciso-Ibarra J."/>
        </authorList>
    </citation>
    <scope>NUCLEOTIDE SEQUENCE [LARGE SCALE GENOMIC DNA]</scope>
    <source>
        <strain evidence="9 10">CAIM 1920</strain>
    </source>
</reference>
<feature type="binding site" evidence="8">
    <location>
        <position position="55"/>
    </location>
    <ligand>
        <name>Mg(2+)</name>
        <dbReference type="ChEBI" id="CHEBI:18420"/>
    </ligand>
</feature>
<dbReference type="GO" id="GO:0004141">
    <property type="term" value="F:dethiobiotin synthase activity"/>
    <property type="evidence" value="ECO:0007669"/>
    <property type="project" value="UniProtKB-UniRule"/>
</dbReference>
<dbReference type="GO" id="GO:0042803">
    <property type="term" value="F:protein homodimerization activity"/>
    <property type="evidence" value="ECO:0007669"/>
    <property type="project" value="UniProtKB-ARBA"/>
</dbReference>
<evidence type="ECO:0000256" key="3">
    <source>
        <dbReference type="ARBA" id="ARBA00022723"/>
    </source>
</evidence>
<dbReference type="GO" id="GO:0000287">
    <property type="term" value="F:magnesium ion binding"/>
    <property type="evidence" value="ECO:0007669"/>
    <property type="project" value="UniProtKB-UniRule"/>
</dbReference>
<feature type="binding site" evidence="8">
    <location>
        <position position="17"/>
    </location>
    <ligand>
        <name>Mg(2+)</name>
        <dbReference type="ChEBI" id="CHEBI:18420"/>
    </ligand>
</feature>
<evidence type="ECO:0000256" key="5">
    <source>
        <dbReference type="ARBA" id="ARBA00022756"/>
    </source>
</evidence>
<keyword evidence="10" id="KW-1185">Reference proteome</keyword>
<dbReference type="CDD" id="cd03109">
    <property type="entry name" value="DTBS"/>
    <property type="match status" value="1"/>
</dbReference>
<feature type="binding site" evidence="8">
    <location>
        <begin position="116"/>
        <end position="119"/>
    </location>
    <ligand>
        <name>ATP</name>
        <dbReference type="ChEBI" id="CHEBI:30616"/>
    </ligand>
</feature>
<evidence type="ECO:0000256" key="6">
    <source>
        <dbReference type="ARBA" id="ARBA00022840"/>
    </source>
</evidence>
<organism evidence="9 10">
    <name type="scientific">Veronia pacifica</name>
    <dbReference type="NCBI Taxonomy" id="1080227"/>
    <lineage>
        <taxon>Bacteria</taxon>
        <taxon>Pseudomonadati</taxon>
        <taxon>Pseudomonadota</taxon>
        <taxon>Gammaproteobacteria</taxon>
        <taxon>Vibrionales</taxon>
        <taxon>Vibrionaceae</taxon>
        <taxon>Veronia</taxon>
    </lineage>
</organism>
<comment type="caution">
    <text evidence="9">The sequence shown here is derived from an EMBL/GenBank/DDBJ whole genome shotgun (WGS) entry which is preliminary data.</text>
</comment>
<name>A0A1C3EPW9_9GAMM</name>
<keyword evidence="6 8" id="KW-0067">ATP-binding</keyword>
<keyword evidence="1 8" id="KW-0963">Cytoplasm</keyword>
<dbReference type="PANTHER" id="PTHR43210:SF5">
    <property type="entry name" value="DETHIOBIOTIN SYNTHETASE"/>
    <property type="match status" value="1"/>
</dbReference>
<protein>
    <recommendedName>
        <fullName evidence="8">ATP-dependent dethiobiotin synthetase BioD</fullName>
        <ecNumber evidence="8">6.3.3.3</ecNumber>
    </recommendedName>
    <alternativeName>
        <fullName evidence="8">DTB synthetase</fullName>
        <shortName evidence="8">DTBS</shortName>
    </alternativeName>
    <alternativeName>
        <fullName evidence="8">Dethiobiotin synthase</fullName>
    </alternativeName>
</protein>
<dbReference type="InterPro" id="IPR027417">
    <property type="entry name" value="P-loop_NTPase"/>
</dbReference>
<keyword evidence="7 8" id="KW-0460">Magnesium</keyword>
<evidence type="ECO:0000256" key="4">
    <source>
        <dbReference type="ARBA" id="ARBA00022741"/>
    </source>
</evidence>
<proteinExistence type="inferred from homology"/>
<dbReference type="Pfam" id="PF13500">
    <property type="entry name" value="AAA_26"/>
    <property type="match status" value="1"/>
</dbReference>
<dbReference type="Proteomes" id="UP000094936">
    <property type="component" value="Unassembled WGS sequence"/>
</dbReference>
<feature type="binding site" evidence="8">
    <location>
        <position position="55"/>
    </location>
    <ligand>
        <name>ATP</name>
        <dbReference type="ChEBI" id="CHEBI:30616"/>
    </ligand>
</feature>
<comment type="catalytic activity">
    <reaction evidence="8">
        <text>(7R,8S)-7,8-diammoniononanoate + CO2 + ATP = (4R,5S)-dethiobiotin + ADP + phosphate + 3 H(+)</text>
        <dbReference type="Rhea" id="RHEA:15805"/>
        <dbReference type="ChEBI" id="CHEBI:15378"/>
        <dbReference type="ChEBI" id="CHEBI:16526"/>
        <dbReference type="ChEBI" id="CHEBI:30616"/>
        <dbReference type="ChEBI" id="CHEBI:43474"/>
        <dbReference type="ChEBI" id="CHEBI:149469"/>
        <dbReference type="ChEBI" id="CHEBI:149473"/>
        <dbReference type="ChEBI" id="CHEBI:456216"/>
        <dbReference type="EC" id="6.3.3.3"/>
    </reaction>
</comment>
<dbReference type="GO" id="GO:0009102">
    <property type="term" value="P:biotin biosynthetic process"/>
    <property type="evidence" value="ECO:0007669"/>
    <property type="project" value="UniProtKB-UniRule"/>
</dbReference>
<dbReference type="UniPathway" id="UPA00078">
    <property type="reaction ID" value="UER00161"/>
</dbReference>
<accession>A0A1C3EPW9</accession>
<dbReference type="GO" id="GO:0005829">
    <property type="term" value="C:cytosol"/>
    <property type="evidence" value="ECO:0007669"/>
    <property type="project" value="TreeGrafter"/>
</dbReference>
<evidence type="ECO:0000256" key="8">
    <source>
        <dbReference type="HAMAP-Rule" id="MF_00336"/>
    </source>
</evidence>
<evidence type="ECO:0000256" key="2">
    <source>
        <dbReference type="ARBA" id="ARBA00022598"/>
    </source>
</evidence>
<feature type="binding site" evidence="8">
    <location>
        <position position="116"/>
    </location>
    <ligand>
        <name>Mg(2+)</name>
        <dbReference type="ChEBI" id="CHEBI:18420"/>
    </ligand>
</feature>
<dbReference type="Gene3D" id="3.40.50.300">
    <property type="entry name" value="P-loop containing nucleotide triphosphate hydrolases"/>
    <property type="match status" value="1"/>
</dbReference>
<dbReference type="RefSeq" id="WP_068899851.1">
    <property type="nucleotide sequence ID" value="NZ_JBHUIF010000033.1"/>
</dbReference>
<dbReference type="PANTHER" id="PTHR43210">
    <property type="entry name" value="DETHIOBIOTIN SYNTHETASE"/>
    <property type="match status" value="1"/>
</dbReference>
<dbReference type="NCBIfam" id="TIGR00347">
    <property type="entry name" value="bioD"/>
    <property type="match status" value="1"/>
</dbReference>
<dbReference type="AlphaFoldDB" id="A0A1C3EPW9"/>
<dbReference type="InterPro" id="IPR004472">
    <property type="entry name" value="DTB_synth_BioD"/>
</dbReference>
<feature type="active site" evidence="8">
    <location>
        <position position="38"/>
    </location>
</feature>
<gene>
    <name evidence="8" type="primary">bioD</name>
    <name evidence="9" type="ORF">A8L45_04995</name>
</gene>
<comment type="cofactor">
    <cofactor evidence="8">
        <name>Mg(2+)</name>
        <dbReference type="ChEBI" id="CHEBI:18420"/>
    </cofactor>
</comment>
<comment type="caution">
    <text evidence="8">Lacks conserved residue(s) required for the propagation of feature annotation.</text>
</comment>
<dbReference type="GO" id="GO:0005524">
    <property type="term" value="F:ATP binding"/>
    <property type="evidence" value="ECO:0007669"/>
    <property type="project" value="UniProtKB-UniRule"/>
</dbReference>
<keyword evidence="2 8" id="KW-0436">Ligase</keyword>
<evidence type="ECO:0000256" key="1">
    <source>
        <dbReference type="ARBA" id="ARBA00022490"/>
    </source>
</evidence>
<dbReference type="HAMAP" id="MF_00336">
    <property type="entry name" value="BioD"/>
    <property type="match status" value="1"/>
</dbReference>
<feature type="binding site" evidence="8">
    <location>
        <begin position="176"/>
        <end position="177"/>
    </location>
    <ligand>
        <name>ATP</name>
        <dbReference type="ChEBI" id="CHEBI:30616"/>
    </ligand>
</feature>
<comment type="pathway">
    <text evidence="8">Cofactor biosynthesis; biotin biosynthesis; biotin from 7,8-diaminononanoate: step 1/2.</text>
</comment>
<feature type="binding site" evidence="8">
    <location>
        <begin position="13"/>
        <end position="18"/>
    </location>
    <ligand>
        <name>ATP</name>
        <dbReference type="ChEBI" id="CHEBI:30616"/>
    </ligand>
</feature>
<keyword evidence="4 8" id="KW-0547">Nucleotide-binding</keyword>
<dbReference type="STRING" id="1080227.A8L45_04995"/>
<dbReference type="EC" id="6.3.3.3" evidence="8"/>
<dbReference type="SUPFAM" id="SSF52540">
    <property type="entry name" value="P-loop containing nucleoside triphosphate hydrolases"/>
    <property type="match status" value="1"/>
</dbReference>
<comment type="subcellular location">
    <subcellularLocation>
        <location evidence="8">Cytoplasm</location>
    </subcellularLocation>
</comment>
<evidence type="ECO:0000256" key="7">
    <source>
        <dbReference type="ARBA" id="ARBA00022842"/>
    </source>
</evidence>
<dbReference type="FunFam" id="3.40.50.300:FF:000292">
    <property type="entry name" value="ATP-dependent dethiobiotin synthetase BioD"/>
    <property type="match status" value="1"/>
</dbReference>
<sequence length="236" mass="25404">MSNAFFVTGTDTEVGKTFSSVALIEALKQKNVNVAGYKPVAAGSESSSDGICNPDAVALRATSNVDMTYEECNPCLLATPCSPHIAARIETSPVLPSLLSDGLERLKAKSDIVIVEGAGGWHVPLSDNYLFSQWVKQEQLPVIMVVGIKLGCLNHALLTARAIRDDGLKLVGWIANCVDPQAQFVEENIDTLRERLNTPFLGALPYQTDAAESQQGMSNHLIVDELLAIHLCKVTV</sequence>
<dbReference type="PIRSF" id="PIRSF006755">
    <property type="entry name" value="DTB_synth"/>
    <property type="match status" value="1"/>
</dbReference>
<dbReference type="EMBL" id="LYBM01000005">
    <property type="protein sequence ID" value="ODA35266.1"/>
    <property type="molecule type" value="Genomic_DNA"/>
</dbReference>
<evidence type="ECO:0000313" key="10">
    <source>
        <dbReference type="Proteomes" id="UP000094936"/>
    </source>
</evidence>
<comment type="subunit">
    <text evidence="8">Homodimer.</text>
</comment>
<keyword evidence="5 8" id="KW-0093">Biotin biosynthesis</keyword>